<dbReference type="AlphaFoldDB" id="A0A8S2F368"/>
<protein>
    <submittedName>
        <fullName evidence="1">Uncharacterized protein</fullName>
    </submittedName>
</protein>
<dbReference type="EMBL" id="CAJOBA010046618">
    <property type="protein sequence ID" value="CAF4191626.1"/>
    <property type="molecule type" value="Genomic_DNA"/>
</dbReference>
<organism evidence="1 3">
    <name type="scientific">Didymodactylos carnosus</name>
    <dbReference type="NCBI Taxonomy" id="1234261"/>
    <lineage>
        <taxon>Eukaryota</taxon>
        <taxon>Metazoa</taxon>
        <taxon>Spiralia</taxon>
        <taxon>Gnathifera</taxon>
        <taxon>Rotifera</taxon>
        <taxon>Eurotatoria</taxon>
        <taxon>Bdelloidea</taxon>
        <taxon>Philodinida</taxon>
        <taxon>Philodinidae</taxon>
        <taxon>Didymodactylos</taxon>
    </lineage>
</organism>
<evidence type="ECO:0000313" key="1">
    <source>
        <dbReference type="EMBL" id="CAF1383397.1"/>
    </source>
</evidence>
<sequence length="97" mass="11194">HSRNALAKYSKVIDAIGKERVSAIEMNGYDTFIVDHFGKLPLYMVERSKVEYTYYPLVNNLTVRIVNVNKYHEFEVGRASTADIKNVITCSLKLYFI</sequence>
<dbReference type="Proteomes" id="UP000677228">
    <property type="component" value="Unassembled WGS sequence"/>
</dbReference>
<dbReference type="EMBL" id="CAJNOK010024922">
    <property type="protein sequence ID" value="CAF1383397.1"/>
    <property type="molecule type" value="Genomic_DNA"/>
</dbReference>
<comment type="caution">
    <text evidence="1">The sequence shown here is derived from an EMBL/GenBank/DDBJ whole genome shotgun (WGS) entry which is preliminary data.</text>
</comment>
<evidence type="ECO:0000313" key="3">
    <source>
        <dbReference type="Proteomes" id="UP000677228"/>
    </source>
</evidence>
<accession>A0A8S2F368</accession>
<gene>
    <name evidence="1" type="ORF">OVA965_LOCUS32216</name>
    <name evidence="2" type="ORF">TMI583_LOCUS33069</name>
</gene>
<reference evidence="1" key="1">
    <citation type="submission" date="2021-02" db="EMBL/GenBank/DDBJ databases">
        <authorList>
            <person name="Nowell W R."/>
        </authorList>
    </citation>
    <scope>NUCLEOTIDE SEQUENCE</scope>
</reference>
<name>A0A8S2F368_9BILA</name>
<dbReference type="Proteomes" id="UP000682733">
    <property type="component" value="Unassembled WGS sequence"/>
</dbReference>
<evidence type="ECO:0000313" key="2">
    <source>
        <dbReference type="EMBL" id="CAF4191626.1"/>
    </source>
</evidence>
<proteinExistence type="predicted"/>
<feature type="non-terminal residue" evidence="1">
    <location>
        <position position="1"/>
    </location>
</feature>